<evidence type="ECO:0008006" key="4">
    <source>
        <dbReference type="Google" id="ProtNLM"/>
    </source>
</evidence>
<dbReference type="HOGENOM" id="CLU_1826519_0_0_1"/>
<keyword evidence="3" id="KW-1185">Reference proteome</keyword>
<reference evidence="2 3" key="1">
    <citation type="submission" date="2014-06" db="EMBL/GenBank/DDBJ databases">
        <title>Evolutionary Origins and Diversification of the Mycorrhizal Mutualists.</title>
        <authorList>
            <consortium name="DOE Joint Genome Institute"/>
            <consortium name="Mycorrhizal Genomics Consortium"/>
            <person name="Kohler A."/>
            <person name="Kuo A."/>
            <person name="Nagy L.G."/>
            <person name="Floudas D."/>
            <person name="Copeland A."/>
            <person name="Barry K.W."/>
            <person name="Cichocki N."/>
            <person name="Veneault-Fourrey C."/>
            <person name="LaButti K."/>
            <person name="Lindquist E.A."/>
            <person name="Lipzen A."/>
            <person name="Lundell T."/>
            <person name="Morin E."/>
            <person name="Murat C."/>
            <person name="Riley R."/>
            <person name="Ohm R."/>
            <person name="Sun H."/>
            <person name="Tunlid A."/>
            <person name="Henrissat B."/>
            <person name="Grigoriev I.V."/>
            <person name="Hibbett D.S."/>
            <person name="Martin F."/>
        </authorList>
    </citation>
    <scope>NUCLEOTIDE SEQUENCE [LARGE SCALE GENOMIC DNA]</scope>
    <source>
        <strain evidence="2 3">SS14</strain>
    </source>
</reference>
<feature type="region of interest" description="Disordered" evidence="1">
    <location>
        <begin position="36"/>
        <end position="77"/>
    </location>
</feature>
<evidence type="ECO:0000256" key="1">
    <source>
        <dbReference type="SAM" id="MobiDB-lite"/>
    </source>
</evidence>
<evidence type="ECO:0000313" key="2">
    <source>
        <dbReference type="EMBL" id="KIJ31756.1"/>
    </source>
</evidence>
<name>A0A0C9V2I9_SPHS4</name>
<dbReference type="EMBL" id="KN837237">
    <property type="protein sequence ID" value="KIJ31756.1"/>
    <property type="molecule type" value="Genomic_DNA"/>
</dbReference>
<dbReference type="AlphaFoldDB" id="A0A0C9V2I9"/>
<evidence type="ECO:0000313" key="3">
    <source>
        <dbReference type="Proteomes" id="UP000054279"/>
    </source>
</evidence>
<protein>
    <recommendedName>
        <fullName evidence="4">No apical meristem-associated C-terminal domain-containing protein</fullName>
    </recommendedName>
</protein>
<gene>
    <name evidence="2" type="ORF">M422DRAFT_266508</name>
</gene>
<sequence length="141" mass="16016">MAKKPNFGTKRTRSIQQKAISSELNVVKLQRLQYDTSTGPSDVDKENQAPVSTTTKRKATQEERNLKRKVIRREKQSRELQGEVIQAKTQADSAILRITQVEAVNTTLIACAKATQEKILVLKKQNEARRKRISRYPAQIA</sequence>
<proteinExistence type="predicted"/>
<dbReference type="Proteomes" id="UP000054279">
    <property type="component" value="Unassembled WGS sequence"/>
</dbReference>
<organism evidence="2 3">
    <name type="scientific">Sphaerobolus stellatus (strain SS14)</name>
    <dbReference type="NCBI Taxonomy" id="990650"/>
    <lineage>
        <taxon>Eukaryota</taxon>
        <taxon>Fungi</taxon>
        <taxon>Dikarya</taxon>
        <taxon>Basidiomycota</taxon>
        <taxon>Agaricomycotina</taxon>
        <taxon>Agaricomycetes</taxon>
        <taxon>Phallomycetidae</taxon>
        <taxon>Geastrales</taxon>
        <taxon>Sphaerobolaceae</taxon>
        <taxon>Sphaerobolus</taxon>
    </lineage>
</organism>
<accession>A0A0C9V2I9</accession>